<dbReference type="Proteomes" id="UP001297272">
    <property type="component" value="Unassembled WGS sequence"/>
</dbReference>
<dbReference type="EMBL" id="JAFMNX010000001">
    <property type="protein sequence ID" value="MBS9719355.1"/>
    <property type="molecule type" value="Genomic_DNA"/>
</dbReference>
<evidence type="ECO:0000313" key="3">
    <source>
        <dbReference type="Proteomes" id="UP001297272"/>
    </source>
</evidence>
<feature type="region of interest" description="Disordered" evidence="1">
    <location>
        <begin position="1"/>
        <end position="61"/>
    </location>
</feature>
<feature type="compositionally biased region" description="Basic and acidic residues" evidence="1">
    <location>
        <begin position="15"/>
        <end position="28"/>
    </location>
</feature>
<protein>
    <recommendedName>
        <fullName evidence="4">DUF3606 domain-containing protein</fullName>
    </recommendedName>
</protein>
<dbReference type="RefSeq" id="WP_213983013.1">
    <property type="nucleotide sequence ID" value="NZ_JAFMNX010000001.1"/>
</dbReference>
<evidence type="ECO:0000256" key="1">
    <source>
        <dbReference type="SAM" id="MobiDB-lite"/>
    </source>
</evidence>
<reference evidence="2 3" key="1">
    <citation type="submission" date="2021-03" db="EMBL/GenBank/DDBJ databases">
        <title>Tianweitania aestuarii sp. nov., isolated from a tidal flat.</title>
        <authorList>
            <person name="Park S."/>
            <person name="Yoon J.-H."/>
        </authorList>
    </citation>
    <scope>NUCLEOTIDE SEQUENCE [LARGE SCALE GENOMIC DNA]</scope>
    <source>
        <strain evidence="2 3">BSSL-BM11</strain>
    </source>
</reference>
<keyword evidence="3" id="KW-1185">Reference proteome</keyword>
<accession>A0ABS5RQN5</accession>
<sequence>MSEGTNRDSGSTGRQDGEHSASADRKAEPAPSYGRSRGLHPQTREALAQAVKRAATQFKRR</sequence>
<evidence type="ECO:0000313" key="2">
    <source>
        <dbReference type="EMBL" id="MBS9719355.1"/>
    </source>
</evidence>
<gene>
    <name evidence="2" type="ORF">JYU29_01485</name>
</gene>
<name>A0ABS5RQN5_9HYPH</name>
<comment type="caution">
    <text evidence="2">The sequence shown here is derived from an EMBL/GenBank/DDBJ whole genome shotgun (WGS) entry which is preliminary data.</text>
</comment>
<organism evidence="2 3">
    <name type="scientific">Tianweitania aestuarii</name>
    <dbReference type="NCBI Taxonomy" id="2814886"/>
    <lineage>
        <taxon>Bacteria</taxon>
        <taxon>Pseudomonadati</taxon>
        <taxon>Pseudomonadota</taxon>
        <taxon>Alphaproteobacteria</taxon>
        <taxon>Hyphomicrobiales</taxon>
        <taxon>Phyllobacteriaceae</taxon>
        <taxon>Tianweitania</taxon>
    </lineage>
</organism>
<evidence type="ECO:0008006" key="4">
    <source>
        <dbReference type="Google" id="ProtNLM"/>
    </source>
</evidence>
<proteinExistence type="predicted"/>